<keyword evidence="2" id="KW-0472">Membrane</keyword>
<dbReference type="EMBL" id="CP126980">
    <property type="protein sequence ID" value="WIM93703.1"/>
    <property type="molecule type" value="Genomic_DNA"/>
</dbReference>
<feature type="region of interest" description="Disordered" evidence="1">
    <location>
        <begin position="265"/>
        <end position="287"/>
    </location>
</feature>
<feature type="transmembrane region" description="Helical" evidence="2">
    <location>
        <begin position="32"/>
        <end position="51"/>
    </location>
</feature>
<protein>
    <recommendedName>
        <fullName evidence="5">Copper resistance protein D domain-containing protein</fullName>
    </recommendedName>
</protein>
<reference evidence="3 4" key="1">
    <citation type="submission" date="2023-06" db="EMBL/GenBank/DDBJ databases">
        <authorList>
            <person name="Yushchuk O."/>
            <person name="Binda E."/>
            <person name="Ruckert-Reed C."/>
            <person name="Fedorenko V."/>
            <person name="Kalinowski J."/>
            <person name="Marinelli F."/>
        </authorList>
    </citation>
    <scope>NUCLEOTIDE SEQUENCE [LARGE SCALE GENOMIC DNA]</scope>
    <source>
        <strain evidence="3 4">NRRL 3884</strain>
    </source>
</reference>
<organism evidence="3 4">
    <name type="scientific">Actinoplanes oblitus</name>
    <dbReference type="NCBI Taxonomy" id="3040509"/>
    <lineage>
        <taxon>Bacteria</taxon>
        <taxon>Bacillati</taxon>
        <taxon>Actinomycetota</taxon>
        <taxon>Actinomycetes</taxon>
        <taxon>Micromonosporales</taxon>
        <taxon>Micromonosporaceae</taxon>
        <taxon>Actinoplanes</taxon>
    </lineage>
</organism>
<evidence type="ECO:0000256" key="2">
    <source>
        <dbReference type="SAM" id="Phobius"/>
    </source>
</evidence>
<evidence type="ECO:0008006" key="5">
    <source>
        <dbReference type="Google" id="ProtNLM"/>
    </source>
</evidence>
<proteinExistence type="predicted"/>
<keyword evidence="2" id="KW-0812">Transmembrane</keyword>
<keyword evidence="2" id="KW-1133">Transmembrane helix</keyword>
<gene>
    <name evidence="3" type="ORF">ACTOB_005688</name>
</gene>
<evidence type="ECO:0000313" key="4">
    <source>
        <dbReference type="Proteomes" id="UP001240150"/>
    </source>
</evidence>
<sequence>MRERMAWACVAAGGALTFSLEAFGRPPFPYAGTFTVGLLTAYANSGAAVWTRQRRWTAAGLTLLTGAVAAAESGATGDLASVTTPSAALLWVIGRFLLLAGTLALAAGLLWHSGLPERRERLLPALLFALLVLLAGVKATEIDRLPSLADSAMIHLSLVVVVMFALGATGVAVNAALAGPRRLVVAGLGLLPVATLLAGALLTVDADPLFTGSTGSAYSVFSGPAQEQRLGTDAALDAALREDIVRNLQANVRAASQEAVLYAEATTTSTEVPGPGEGPGPALARTPDLTDHGDTWLAFQVAFLLAGLAAIVTAIFPPARGEPLPRLD</sequence>
<dbReference type="RefSeq" id="WP_284914910.1">
    <property type="nucleotide sequence ID" value="NZ_CP126980.1"/>
</dbReference>
<feature type="transmembrane region" description="Helical" evidence="2">
    <location>
        <begin position="296"/>
        <end position="316"/>
    </location>
</feature>
<keyword evidence="4" id="KW-1185">Reference proteome</keyword>
<feature type="transmembrane region" description="Helical" evidence="2">
    <location>
        <begin position="58"/>
        <end position="76"/>
    </location>
</feature>
<feature type="transmembrane region" description="Helical" evidence="2">
    <location>
        <begin position="183"/>
        <end position="204"/>
    </location>
</feature>
<evidence type="ECO:0000256" key="1">
    <source>
        <dbReference type="SAM" id="MobiDB-lite"/>
    </source>
</evidence>
<accession>A0ABY8WB75</accession>
<dbReference type="Proteomes" id="UP001240150">
    <property type="component" value="Chromosome"/>
</dbReference>
<feature type="transmembrane region" description="Helical" evidence="2">
    <location>
        <begin position="152"/>
        <end position="176"/>
    </location>
</feature>
<name>A0ABY8WB75_9ACTN</name>
<evidence type="ECO:0000313" key="3">
    <source>
        <dbReference type="EMBL" id="WIM93703.1"/>
    </source>
</evidence>
<feature type="transmembrane region" description="Helical" evidence="2">
    <location>
        <begin position="88"/>
        <end position="110"/>
    </location>
</feature>
<feature type="transmembrane region" description="Helical" evidence="2">
    <location>
        <begin position="122"/>
        <end position="140"/>
    </location>
</feature>